<keyword evidence="2" id="KW-1185">Reference proteome</keyword>
<gene>
    <name evidence="1" type="ORF">TTHERM_00731420</name>
</gene>
<dbReference type="EMBL" id="GG662485">
    <property type="protein sequence ID" value="EAS03394.2"/>
    <property type="molecule type" value="Genomic_DNA"/>
</dbReference>
<reference evidence="2" key="1">
    <citation type="journal article" date="2006" name="PLoS Biol.">
        <title>Macronuclear genome sequence of the ciliate Tetrahymena thermophila, a model eukaryote.</title>
        <authorList>
            <person name="Eisen J.A."/>
            <person name="Coyne R.S."/>
            <person name="Wu M."/>
            <person name="Wu D."/>
            <person name="Thiagarajan M."/>
            <person name="Wortman J.R."/>
            <person name="Badger J.H."/>
            <person name="Ren Q."/>
            <person name="Amedeo P."/>
            <person name="Jones K.M."/>
            <person name="Tallon L.J."/>
            <person name="Delcher A.L."/>
            <person name="Salzberg S.L."/>
            <person name="Silva J.C."/>
            <person name="Haas B.J."/>
            <person name="Majoros W.H."/>
            <person name="Farzad M."/>
            <person name="Carlton J.M."/>
            <person name="Smith R.K. Jr."/>
            <person name="Garg J."/>
            <person name="Pearlman R.E."/>
            <person name="Karrer K.M."/>
            <person name="Sun L."/>
            <person name="Manning G."/>
            <person name="Elde N.C."/>
            <person name="Turkewitz A.P."/>
            <person name="Asai D.J."/>
            <person name="Wilkes D.E."/>
            <person name="Wang Y."/>
            <person name="Cai H."/>
            <person name="Collins K."/>
            <person name="Stewart B.A."/>
            <person name="Lee S.R."/>
            <person name="Wilamowska K."/>
            <person name="Weinberg Z."/>
            <person name="Ruzzo W.L."/>
            <person name="Wloga D."/>
            <person name="Gaertig J."/>
            <person name="Frankel J."/>
            <person name="Tsao C.-C."/>
            <person name="Gorovsky M.A."/>
            <person name="Keeling P.J."/>
            <person name="Waller R.F."/>
            <person name="Patron N.J."/>
            <person name="Cherry J.M."/>
            <person name="Stover N.A."/>
            <person name="Krieger C.J."/>
            <person name="del Toro C."/>
            <person name="Ryder H.F."/>
            <person name="Williamson S.C."/>
            <person name="Barbeau R.A."/>
            <person name="Hamilton E.P."/>
            <person name="Orias E."/>
        </authorList>
    </citation>
    <scope>NUCLEOTIDE SEQUENCE [LARGE SCALE GENOMIC DNA]</scope>
    <source>
        <strain evidence="2">SB210</strain>
    </source>
</reference>
<dbReference type="OrthoDB" id="10516773at2759"/>
<proteinExistence type="predicted"/>
<name>Q245H0_TETTS</name>
<dbReference type="GeneID" id="7847059"/>
<dbReference type="OMA" id="MINIEYE"/>
<dbReference type="RefSeq" id="XP_001023639.2">
    <property type="nucleotide sequence ID" value="XM_001023639.3"/>
</dbReference>
<dbReference type="AlphaFoldDB" id="Q245H0"/>
<dbReference type="Proteomes" id="UP000009168">
    <property type="component" value="Unassembled WGS sequence"/>
</dbReference>
<evidence type="ECO:0000313" key="2">
    <source>
        <dbReference type="Proteomes" id="UP000009168"/>
    </source>
</evidence>
<evidence type="ECO:0000313" key="1">
    <source>
        <dbReference type="EMBL" id="EAS03394.2"/>
    </source>
</evidence>
<dbReference type="HOGENOM" id="CLU_964671_0_0_1"/>
<sequence>MDQEEMPIFHFKGTYTKVIRNLFDSLAKFTQSASQTDFHVLVNNHHGLLFITKAKGNITSNIIQLAPDFFNQKREFNERMSNTPSGFVMKIDLKDFDQSYKLLDSEKAIEIKYFSDKAKLYIIQSKDYDAQNPMTVSKVIRLNTLDDTQENLNSISNSFLPKDSFPIVLEFISGSMFKLVEKAFTNLKLEYLVFDFDFTGEEKKLNIENDNTQGDELFRICLNKFKKIKGESRQYTFRYRTKLIHPAFSFLTKDTEIEMKIDLQGNLFLLSRDEESKIYTETAIPKVID</sequence>
<dbReference type="KEGG" id="tet:TTHERM_00731420"/>
<organism evidence="1 2">
    <name type="scientific">Tetrahymena thermophila (strain SB210)</name>
    <dbReference type="NCBI Taxonomy" id="312017"/>
    <lineage>
        <taxon>Eukaryota</taxon>
        <taxon>Sar</taxon>
        <taxon>Alveolata</taxon>
        <taxon>Ciliophora</taxon>
        <taxon>Intramacronucleata</taxon>
        <taxon>Oligohymenophorea</taxon>
        <taxon>Hymenostomatida</taxon>
        <taxon>Tetrahymenina</taxon>
        <taxon>Tetrahymenidae</taxon>
        <taxon>Tetrahymena</taxon>
    </lineage>
</organism>
<protein>
    <submittedName>
        <fullName evidence="1">Uncharacterized protein</fullName>
    </submittedName>
</protein>
<accession>Q245H0</accession>
<dbReference type="InParanoid" id="Q245H0"/>